<dbReference type="GO" id="GO:0003676">
    <property type="term" value="F:nucleic acid binding"/>
    <property type="evidence" value="ECO:0007669"/>
    <property type="project" value="InterPro"/>
</dbReference>
<dbReference type="PROSITE" id="PS50967">
    <property type="entry name" value="HRDC"/>
    <property type="match status" value="1"/>
</dbReference>
<reference evidence="2 3" key="2">
    <citation type="submission" date="2008-10" db="EMBL/GenBank/DDBJ databases">
        <title>Draft genome sequence of Anaerococcus hydrogenalis (DSM 7454).</title>
        <authorList>
            <person name="Sudarsanam P."/>
            <person name="Ley R."/>
            <person name="Guruge J."/>
            <person name="Turnbaugh P.J."/>
            <person name="Mahowald M."/>
            <person name="Liep D."/>
            <person name="Gordon J."/>
        </authorList>
    </citation>
    <scope>NUCLEOTIDE SEQUENCE [LARGE SCALE GENOMIC DNA]</scope>
    <source>
        <strain evidence="2 3">DSM 7454</strain>
    </source>
</reference>
<feature type="domain" description="HRDC" evidence="1">
    <location>
        <begin position="1"/>
        <end position="43"/>
    </location>
</feature>
<sequence length="43" mass="5056">MPYDSDLFNNLKKLRLDISRKRNIPPFIVFSDASLNRYGKIKA</sequence>
<dbReference type="RefSeq" id="WP_004814502.1">
    <property type="nucleotide sequence ID" value="NZ_ABXA01000036.1"/>
</dbReference>
<dbReference type="Proteomes" id="UP000005451">
    <property type="component" value="Unassembled WGS sequence"/>
</dbReference>
<organism evidence="2 3">
    <name type="scientific">Anaerococcus hydrogenalis DSM 7454</name>
    <dbReference type="NCBI Taxonomy" id="561177"/>
    <lineage>
        <taxon>Bacteria</taxon>
        <taxon>Bacillati</taxon>
        <taxon>Bacillota</taxon>
        <taxon>Tissierellia</taxon>
        <taxon>Tissierellales</taxon>
        <taxon>Peptoniphilaceae</taxon>
        <taxon>Anaerococcus</taxon>
    </lineage>
</organism>
<gene>
    <name evidence="2" type="ORF">ANHYDRO_01353</name>
</gene>
<dbReference type="GO" id="GO:0000166">
    <property type="term" value="F:nucleotide binding"/>
    <property type="evidence" value="ECO:0007669"/>
    <property type="project" value="InterPro"/>
</dbReference>
<dbReference type="AlphaFoldDB" id="B6W9S8"/>
<name>B6W9S8_9FIRM</name>
<evidence type="ECO:0000313" key="3">
    <source>
        <dbReference type="Proteomes" id="UP000005451"/>
    </source>
</evidence>
<dbReference type="InterPro" id="IPR010997">
    <property type="entry name" value="HRDC-like_sf"/>
</dbReference>
<dbReference type="Pfam" id="PF00570">
    <property type="entry name" value="HRDC"/>
    <property type="match status" value="1"/>
</dbReference>
<dbReference type="InterPro" id="IPR044876">
    <property type="entry name" value="HRDC_dom_sf"/>
</dbReference>
<comment type="caution">
    <text evidence="2">The sequence shown here is derived from an EMBL/GenBank/DDBJ whole genome shotgun (WGS) entry which is preliminary data.</text>
</comment>
<dbReference type="EMBL" id="ABXA01000036">
    <property type="protein sequence ID" value="EEB35688.1"/>
    <property type="molecule type" value="Genomic_DNA"/>
</dbReference>
<evidence type="ECO:0000259" key="1">
    <source>
        <dbReference type="PROSITE" id="PS50967"/>
    </source>
</evidence>
<dbReference type="SUPFAM" id="SSF47819">
    <property type="entry name" value="HRDC-like"/>
    <property type="match status" value="1"/>
</dbReference>
<protein>
    <recommendedName>
        <fullName evidence="1">HRDC domain-containing protein</fullName>
    </recommendedName>
</protein>
<evidence type="ECO:0000313" key="2">
    <source>
        <dbReference type="EMBL" id="EEB35688.1"/>
    </source>
</evidence>
<accession>B6W9S8</accession>
<dbReference type="InterPro" id="IPR002121">
    <property type="entry name" value="HRDC_dom"/>
</dbReference>
<dbReference type="Gene3D" id="1.10.150.80">
    <property type="entry name" value="HRDC domain"/>
    <property type="match status" value="1"/>
</dbReference>
<reference evidence="2 3" key="1">
    <citation type="submission" date="2008-09" db="EMBL/GenBank/DDBJ databases">
        <authorList>
            <person name="Fulton L."/>
            <person name="Clifton S."/>
            <person name="Fulton B."/>
            <person name="Xu J."/>
            <person name="Minx P."/>
            <person name="Pepin K.H."/>
            <person name="Johnson M."/>
            <person name="Thiruvilangam P."/>
            <person name="Bhonagiri V."/>
            <person name="Nash W.E."/>
            <person name="Mardis E.R."/>
            <person name="Wilson R.K."/>
        </authorList>
    </citation>
    <scope>NUCLEOTIDE SEQUENCE [LARGE SCALE GENOMIC DNA]</scope>
    <source>
        <strain evidence="2 3">DSM 7454</strain>
    </source>
</reference>
<proteinExistence type="predicted"/>